<dbReference type="PANTHER" id="PTHR10621:SF38">
    <property type="entry name" value="UBIQUITIN DOMAIN-CONTAINING PROTEIN 7SL RNA1-RELATED"/>
    <property type="match status" value="1"/>
</dbReference>
<dbReference type="Proteomes" id="UP000030645">
    <property type="component" value="Unassembled WGS sequence"/>
</dbReference>
<dbReference type="Pfam" id="PF00240">
    <property type="entry name" value="ubiquitin"/>
    <property type="match status" value="2"/>
</dbReference>
<protein>
    <recommendedName>
        <fullName evidence="1">Ubiquitin-like domain-containing protein</fullName>
    </recommendedName>
</protein>
<feature type="domain" description="Ubiquitin-like" evidence="1">
    <location>
        <begin position="1"/>
        <end position="71"/>
    </location>
</feature>
<keyword evidence="3" id="KW-1185">Reference proteome</keyword>
<reference evidence="3" key="1">
    <citation type="submission" date="2013-01" db="EMBL/GenBank/DDBJ databases">
        <title>Draft Genome Sequence of a Mulberry Tree, Morus notabilis C.K. Schneid.</title>
        <authorList>
            <person name="He N."/>
            <person name="Zhao S."/>
        </authorList>
    </citation>
    <scope>NUCLEOTIDE SEQUENCE</scope>
</reference>
<gene>
    <name evidence="2" type="ORF">L484_014812</name>
</gene>
<dbReference type="STRING" id="981085.W9QEN9"/>
<evidence type="ECO:0000313" key="3">
    <source>
        <dbReference type="Proteomes" id="UP000030645"/>
    </source>
</evidence>
<dbReference type="PROSITE" id="PS50053">
    <property type="entry name" value="UBIQUITIN_2"/>
    <property type="match status" value="2"/>
</dbReference>
<dbReference type="eggNOG" id="KOG0001">
    <property type="taxonomic scope" value="Eukaryota"/>
</dbReference>
<dbReference type="PROSITE" id="PS00299">
    <property type="entry name" value="UBIQUITIN_1"/>
    <property type="match status" value="1"/>
</dbReference>
<dbReference type="GO" id="GO:0005829">
    <property type="term" value="C:cytosol"/>
    <property type="evidence" value="ECO:0007669"/>
    <property type="project" value="TreeGrafter"/>
</dbReference>
<dbReference type="SUPFAM" id="SSF54236">
    <property type="entry name" value="Ubiquitin-like"/>
    <property type="match status" value="3"/>
</dbReference>
<accession>W9QEN9</accession>
<dbReference type="Gene3D" id="3.10.20.90">
    <property type="entry name" value="Phosphatidylinositol 3-kinase Catalytic Subunit, Chain A, domain 1"/>
    <property type="match status" value="2"/>
</dbReference>
<proteinExistence type="predicted"/>
<evidence type="ECO:0000259" key="1">
    <source>
        <dbReference type="PROSITE" id="PS50053"/>
    </source>
</evidence>
<dbReference type="SMART" id="SM00213">
    <property type="entry name" value="UBQ"/>
    <property type="match status" value="2"/>
</dbReference>
<dbReference type="OrthoDB" id="419317at2759"/>
<dbReference type="InterPro" id="IPR000626">
    <property type="entry name" value="Ubiquitin-like_dom"/>
</dbReference>
<dbReference type="PANTHER" id="PTHR10621">
    <property type="entry name" value="UV EXCISION REPAIR PROTEIN RAD23"/>
    <property type="match status" value="1"/>
</dbReference>
<dbReference type="GO" id="GO:0005654">
    <property type="term" value="C:nucleoplasm"/>
    <property type="evidence" value="ECO:0007669"/>
    <property type="project" value="TreeGrafter"/>
</dbReference>
<evidence type="ECO:0000313" key="2">
    <source>
        <dbReference type="EMBL" id="EXB31385.1"/>
    </source>
</evidence>
<name>W9QEN9_9ROSA</name>
<dbReference type="GO" id="GO:0043161">
    <property type="term" value="P:proteasome-mediated ubiquitin-dependent protein catabolic process"/>
    <property type="evidence" value="ECO:0007669"/>
    <property type="project" value="TreeGrafter"/>
</dbReference>
<feature type="domain" description="Ubiquitin-like" evidence="1">
    <location>
        <begin position="80"/>
        <end position="154"/>
    </location>
</feature>
<dbReference type="GO" id="GO:0070628">
    <property type="term" value="F:proteasome binding"/>
    <property type="evidence" value="ECO:0007669"/>
    <property type="project" value="TreeGrafter"/>
</dbReference>
<dbReference type="GO" id="GO:0043130">
    <property type="term" value="F:ubiquitin binding"/>
    <property type="evidence" value="ECO:0007669"/>
    <property type="project" value="TreeGrafter"/>
</dbReference>
<dbReference type="EMBL" id="KE343506">
    <property type="protein sequence ID" value="EXB31385.1"/>
    <property type="molecule type" value="Genomic_DNA"/>
</dbReference>
<organism evidence="2 3">
    <name type="scientific">Morus notabilis</name>
    <dbReference type="NCBI Taxonomy" id="981085"/>
    <lineage>
        <taxon>Eukaryota</taxon>
        <taxon>Viridiplantae</taxon>
        <taxon>Streptophyta</taxon>
        <taxon>Embryophyta</taxon>
        <taxon>Tracheophyta</taxon>
        <taxon>Spermatophyta</taxon>
        <taxon>Magnoliopsida</taxon>
        <taxon>eudicotyledons</taxon>
        <taxon>Gunneridae</taxon>
        <taxon>Pentapetalae</taxon>
        <taxon>rosids</taxon>
        <taxon>fabids</taxon>
        <taxon>Rosales</taxon>
        <taxon>Moraceae</taxon>
        <taxon>Moreae</taxon>
        <taxon>Morus</taxon>
    </lineage>
</organism>
<dbReference type="FunFam" id="3.10.20.90:FF:000341">
    <property type="entry name" value="Ubiquitin-like superfamily protein"/>
    <property type="match status" value="1"/>
</dbReference>
<dbReference type="CDD" id="cd17039">
    <property type="entry name" value="Ubl_ubiquitin_like"/>
    <property type="match status" value="2"/>
</dbReference>
<dbReference type="InterPro" id="IPR019954">
    <property type="entry name" value="Ubiquitin_CS"/>
</dbReference>
<dbReference type="AlphaFoldDB" id="W9QEN9"/>
<sequence length="242" mass="27933">MDLIFNPKKRPPFTIEVGYFDTVEEIKQKVEKYQGVPVSDQTLIFNGHVLPDDGDIASCVLLHNSHINLIIASDEKPVFLRVKIPTPQPHIINIEMDMDDTPLKLRNNILTLEMANLPANRPLVLSLDGQELQDDRTFEEYEVSNGTEIDVRFRTPILMVIVQSMCETMKIPVEVNPEDDLAELRKDCERLKEKMNFPLPEEGYFFIHRQAVMDEEMSFRWHNVEEADTIEVFAGRILPPQS</sequence>
<dbReference type="InterPro" id="IPR029071">
    <property type="entry name" value="Ubiquitin-like_domsf"/>
</dbReference>
<dbReference type="KEGG" id="mnt:21397934"/>
<dbReference type="GO" id="GO:0031593">
    <property type="term" value="F:polyubiquitin modification-dependent protein binding"/>
    <property type="evidence" value="ECO:0007669"/>
    <property type="project" value="TreeGrafter"/>
</dbReference>